<organism evidence="1 2">
    <name type="scientific">Bacillus cereus</name>
    <dbReference type="NCBI Taxonomy" id="1396"/>
    <lineage>
        <taxon>Bacteria</taxon>
        <taxon>Bacillati</taxon>
        <taxon>Bacillota</taxon>
        <taxon>Bacilli</taxon>
        <taxon>Bacillales</taxon>
        <taxon>Bacillaceae</taxon>
        <taxon>Bacillus</taxon>
        <taxon>Bacillus cereus group</taxon>
    </lineage>
</organism>
<sequence>MKTEEVKQGYWAIATQKHLRLYAQESPGLEKLGNLNTAGKAGRFLGILRGNDQITNMDKLQQMAASVGIFSRAELERIILPDIEKASDKRVELIKDTKGDIIGIQEYLLSNNSILETTGNLFENLNPSEIERSSIEAMDETEKIPYFKNELIQLLTTKGFKEENINLSLFLQQEYKLLTMVNKTKNPDPIISNEYVLGYNHDKIALAVSSLGITEKENLKQIIAKIQGHQGIPMEWLPKEAEDIVKTAKRTGMINPISIVSTRGIQKEFGFSSKLLEVDNLMYNDDILDDVKLLLASIRFGGNYTEYSTITEPVKFLSKLLNTGFIGPHTANATDYTLLEKKGIVRVVTRTVPSYWGPKSGPCLEIVKKDIAQNALNIISNPNFIVSDYEGITDFSSMMDTGSFRTPEHHRAILGEVSASSRELEEEALKKLRGESIQ</sequence>
<evidence type="ECO:0000313" key="2">
    <source>
        <dbReference type="Proteomes" id="UP000190906"/>
    </source>
</evidence>
<comment type="caution">
    <text evidence="1">The sequence shown here is derived from an EMBL/GenBank/DDBJ whole genome shotgun (WGS) entry which is preliminary data.</text>
</comment>
<dbReference type="RefSeq" id="WP_078205727.1">
    <property type="nucleotide sequence ID" value="NZ_MUAJ01000068.1"/>
</dbReference>
<gene>
    <name evidence="1" type="ORF">BW897_30375</name>
</gene>
<accession>A0A1S9TBL3</accession>
<evidence type="ECO:0000313" key="1">
    <source>
        <dbReference type="EMBL" id="OOR07374.1"/>
    </source>
</evidence>
<protein>
    <submittedName>
        <fullName evidence="1">Uncharacterized protein</fullName>
    </submittedName>
</protein>
<dbReference type="AlphaFoldDB" id="A0A1S9TBL3"/>
<reference evidence="1 2" key="1">
    <citation type="submission" date="2017-01" db="EMBL/GenBank/DDBJ databases">
        <title>Bacillus cereus isolates.</title>
        <authorList>
            <person name="Beno S.M."/>
        </authorList>
    </citation>
    <scope>NUCLEOTIDE SEQUENCE [LARGE SCALE GENOMIC DNA]</scope>
    <source>
        <strain evidence="1 2">FSL H8-0485</strain>
    </source>
</reference>
<dbReference type="EMBL" id="MUAJ01000068">
    <property type="protein sequence ID" value="OOR07374.1"/>
    <property type="molecule type" value="Genomic_DNA"/>
</dbReference>
<name>A0A1S9TBL3_BACCE</name>
<dbReference type="Proteomes" id="UP000190906">
    <property type="component" value="Unassembled WGS sequence"/>
</dbReference>
<proteinExistence type="predicted"/>